<keyword evidence="3" id="KW-0804">Transcription</keyword>
<dbReference type="PRINTS" id="PR00033">
    <property type="entry name" value="HTHASNC"/>
</dbReference>
<keyword evidence="1" id="KW-0805">Transcription regulation</keyword>
<dbReference type="Gene3D" id="1.10.10.10">
    <property type="entry name" value="Winged helix-like DNA-binding domain superfamily/Winged helix DNA-binding domain"/>
    <property type="match status" value="1"/>
</dbReference>
<dbReference type="InterPro" id="IPR019888">
    <property type="entry name" value="Tscrpt_reg_AsnC-like"/>
</dbReference>
<dbReference type="InterPro" id="IPR000485">
    <property type="entry name" value="AsnC-type_HTH_dom"/>
</dbReference>
<dbReference type="Pfam" id="PF01037">
    <property type="entry name" value="AsnC_trans_reg"/>
    <property type="match status" value="1"/>
</dbReference>
<dbReference type="GO" id="GO:0006355">
    <property type="term" value="P:regulation of DNA-templated transcription"/>
    <property type="evidence" value="ECO:0007669"/>
    <property type="project" value="UniProtKB-ARBA"/>
</dbReference>
<evidence type="ECO:0000256" key="2">
    <source>
        <dbReference type="ARBA" id="ARBA00023125"/>
    </source>
</evidence>
<dbReference type="GO" id="GO:0005829">
    <property type="term" value="C:cytosol"/>
    <property type="evidence" value="ECO:0007669"/>
    <property type="project" value="TreeGrafter"/>
</dbReference>
<evidence type="ECO:0000313" key="5">
    <source>
        <dbReference type="Proteomes" id="UP000198427"/>
    </source>
</evidence>
<accession>A0A2K9HBR3</accession>
<dbReference type="GO" id="GO:0043200">
    <property type="term" value="P:response to amino acid"/>
    <property type="evidence" value="ECO:0007669"/>
    <property type="project" value="TreeGrafter"/>
</dbReference>
<dbReference type="PANTHER" id="PTHR30154">
    <property type="entry name" value="LEUCINE-RESPONSIVE REGULATORY PROTEIN"/>
    <property type="match status" value="1"/>
</dbReference>
<protein>
    <submittedName>
        <fullName evidence="4">Lrp/AsnC family transcriptional regulator, leucine-responsive regulatory protein</fullName>
    </submittedName>
</protein>
<keyword evidence="2" id="KW-0238">DNA-binding</keyword>
<dbReference type="InterPro" id="IPR011991">
    <property type="entry name" value="ArsR-like_HTH"/>
</dbReference>
<dbReference type="InterPro" id="IPR019887">
    <property type="entry name" value="Tscrpt_reg_AsnC/Lrp_C"/>
</dbReference>
<dbReference type="GeneID" id="94030086"/>
<organism evidence="4 5">
    <name type="scientific">Prevotella jejuni</name>
    <dbReference type="NCBI Taxonomy" id="1177574"/>
    <lineage>
        <taxon>Bacteria</taxon>
        <taxon>Pseudomonadati</taxon>
        <taxon>Bacteroidota</taxon>
        <taxon>Bacteroidia</taxon>
        <taxon>Bacteroidales</taxon>
        <taxon>Prevotellaceae</taxon>
        <taxon>Prevotella</taxon>
    </lineage>
</organism>
<gene>
    <name evidence="4" type="ORF">SAMN06265364_1364</name>
</gene>
<dbReference type="KEGG" id="pje:CRM71_11995"/>
<evidence type="ECO:0000256" key="3">
    <source>
        <dbReference type="ARBA" id="ARBA00023163"/>
    </source>
</evidence>
<dbReference type="SUPFAM" id="SSF46785">
    <property type="entry name" value="Winged helix' DNA-binding domain"/>
    <property type="match status" value="1"/>
</dbReference>
<dbReference type="RefSeq" id="WP_089367020.1">
    <property type="nucleotide sequence ID" value="NZ_CAUUKV010000072.1"/>
</dbReference>
<keyword evidence="5" id="KW-1185">Reference proteome</keyword>
<dbReference type="InterPro" id="IPR036390">
    <property type="entry name" value="WH_DNA-bd_sf"/>
</dbReference>
<dbReference type="SUPFAM" id="SSF54909">
    <property type="entry name" value="Dimeric alpha+beta barrel"/>
    <property type="match status" value="1"/>
</dbReference>
<dbReference type="SMART" id="SM00344">
    <property type="entry name" value="HTH_ASNC"/>
    <property type="match status" value="1"/>
</dbReference>
<dbReference type="EMBL" id="FZNZ01000036">
    <property type="protein sequence ID" value="SNS07389.1"/>
    <property type="molecule type" value="Genomic_DNA"/>
</dbReference>
<dbReference type="GO" id="GO:0043565">
    <property type="term" value="F:sequence-specific DNA binding"/>
    <property type="evidence" value="ECO:0007669"/>
    <property type="project" value="InterPro"/>
</dbReference>
<evidence type="ECO:0000256" key="1">
    <source>
        <dbReference type="ARBA" id="ARBA00023015"/>
    </source>
</evidence>
<dbReference type="CDD" id="cd00090">
    <property type="entry name" value="HTH_ARSR"/>
    <property type="match status" value="1"/>
</dbReference>
<dbReference type="PROSITE" id="PS50956">
    <property type="entry name" value="HTH_ASNC_2"/>
    <property type="match status" value="1"/>
</dbReference>
<dbReference type="PANTHER" id="PTHR30154:SF34">
    <property type="entry name" value="TRANSCRIPTIONAL REGULATOR AZLB"/>
    <property type="match status" value="1"/>
</dbReference>
<dbReference type="Pfam" id="PF13412">
    <property type="entry name" value="HTH_24"/>
    <property type="match status" value="1"/>
</dbReference>
<proteinExistence type="predicted"/>
<sequence length="158" mass="18387">MDNTTILDDIDRKILKILQRDSHLTVKELAARVHLSPSPVFERQKRLEREGYIERYMAVVNSHKVGNGIMVLCNIRLKQHTQDLIQEFMDVVQNIDEITECYNTSGDYDFLIKVYAHDMKRYQQFMLNTLGKIDCIGSLHSIFVIDETKNTRGVPVTE</sequence>
<dbReference type="InterPro" id="IPR036388">
    <property type="entry name" value="WH-like_DNA-bd_sf"/>
</dbReference>
<dbReference type="AlphaFoldDB" id="A0A2K9HBR3"/>
<evidence type="ECO:0000313" key="4">
    <source>
        <dbReference type="EMBL" id="SNS07389.1"/>
    </source>
</evidence>
<dbReference type="Gene3D" id="3.30.70.920">
    <property type="match status" value="1"/>
</dbReference>
<dbReference type="OrthoDB" id="9800326at2"/>
<name>A0A2K9HBR3_9BACT</name>
<dbReference type="Proteomes" id="UP000198427">
    <property type="component" value="Unassembled WGS sequence"/>
</dbReference>
<dbReference type="InterPro" id="IPR011008">
    <property type="entry name" value="Dimeric_a/b-barrel"/>
</dbReference>
<comment type="caution">
    <text evidence="4">The sequence shown here is derived from an EMBL/GenBank/DDBJ whole genome shotgun (WGS) entry which is preliminary data.</text>
</comment>
<reference evidence="4 5" key="1">
    <citation type="submission" date="2017-06" db="EMBL/GenBank/DDBJ databases">
        <authorList>
            <person name="Varghese N."/>
            <person name="Submissions S."/>
        </authorList>
    </citation>
    <scope>NUCLEOTIDE SEQUENCE [LARGE SCALE GENOMIC DNA]</scope>
    <source>
        <strain evidence="4 5">DSM 26989</strain>
    </source>
</reference>